<evidence type="ECO:0008006" key="5">
    <source>
        <dbReference type="Google" id="ProtNLM"/>
    </source>
</evidence>
<evidence type="ECO:0000313" key="4">
    <source>
        <dbReference type="Proteomes" id="UP001153618"/>
    </source>
</evidence>
<reference evidence="3" key="1">
    <citation type="submission" date="2021-07" db="EMBL/GenBank/DDBJ databases">
        <authorList>
            <person name="Branca A.L. A."/>
        </authorList>
    </citation>
    <scope>NUCLEOTIDE SEQUENCE</scope>
</reference>
<sequence>MSSTSIVFGDGNLGVQVGINKGSIYLPDRPETPVDPLSTIPFRRDRDFVDREILFDQLESKTSVQGSRIALVGLGGVGKSQVAIEYCYRVRDRSPDTWVIWIYASNATRFEQSCRDVADQVRIPGRKIPKVNIFKLLRDWLHGKRNWVLVFDNVDDTQFLVETYSAGHEDTPDMRLGSDIQTRTIWSYFPESLTGSIVITSRNRGGISKLVEDCDIISVDPMDQEVGCLLFEKKLGMKADKEEILRLITALESMPLAIAQAAAYIRQRAPRYSVKKYLEDFQKSDRKRNTLLKYDEGTYRRDEEAENAILLTWQITFDHLRQERPSAANLLSLMSFFDRQRIPDHLLKGHTTEESDDWSLNAGSGAYSVSNSRSDNSSDLSESMFEKLQRMASDDDTNETLDTYLHSPPPEPNDDEWEPNSPASQSQEHLDDFLGGRKEPEEDPWDLDSDGDSETTSDPSDYDSDIQSFSNDFEDDILVLRNYSLIAIGAVETHLAMHRLVQLATQEWLQDHSKLEEWKTSFIKVLYLHFPQPKFENRDDCGAIFPHIQSATLQKSPAGDAPEEWATVLYRSASYLYENRNFLDASRMAELSTKVRQSVLGPTHHRTVESVEMLALSYLYCDSFQKGEKLLLKVLASRKQDLGEEHPSTLASMGNLGDAYRFQGRWDEAEKLQLQVLNAHKRMFGEEHPDTLTTMGMLADTLISGRRLKQAEELTAQTLKIQKKVNGPEHPETMKTIDALALIYVEQKRFKEAEELRLQETEVFSRLLGAESESAVSSMVGLGDVYRLQKRYEEARTVFTQILETRRKTIGENHPETLSSIFNLAWTFFGEGKWSEAEALFAQVLQAQEKLFSQDHPSVLSTLSYLANVYARQDRWEKSEKIHTNILKRREKAYGLQHPFTLKSVISIGDLYARQSRCKEAEEVYRRALSGYEKFYGMEDNLTLGLVVSIGNICIQQDRLEETEELYTRALCGYEKIFGMEHELTLDVIAALGFVYKRQENWSQAEEFFKRALPAQENVLGVEHTETLKTKTGLATIYKQQGQWAQAEDLWKQLLQSQEESLGIEDSTTLQRMAELGYVYEQQKKSDLAEELCERILKSDKKFGESDIPLSVHYLVPLAEMFEAQKQWNQSANINTRVFEICKNALGENHNQTLRALWWLASAYWNLERKDEAKACYVQVVETRRREYGLEDPETRASMRHLVIVFKKLGEDEAASAMEAELGSTH</sequence>
<accession>A0A9W4MLL4</accession>
<dbReference type="SUPFAM" id="SSF48452">
    <property type="entry name" value="TPR-like"/>
    <property type="match status" value="5"/>
</dbReference>
<feature type="repeat" description="TPR" evidence="1">
    <location>
        <begin position="776"/>
        <end position="809"/>
    </location>
</feature>
<protein>
    <recommendedName>
        <fullName evidence="5">TPR-like protein</fullName>
    </recommendedName>
</protein>
<dbReference type="OrthoDB" id="1658288at2759"/>
<gene>
    <name evidence="3" type="ORF">POLS_LOCUS1697</name>
</gene>
<comment type="caution">
    <text evidence="3">The sequence shown here is derived from an EMBL/GenBank/DDBJ whole genome shotgun (WGS) entry which is preliminary data.</text>
</comment>
<proteinExistence type="predicted"/>
<dbReference type="Proteomes" id="UP001153618">
    <property type="component" value="Unassembled WGS sequence"/>
</dbReference>
<feature type="compositionally biased region" description="Acidic residues" evidence="2">
    <location>
        <begin position="441"/>
        <end position="464"/>
    </location>
</feature>
<dbReference type="Pfam" id="PF13181">
    <property type="entry name" value="TPR_8"/>
    <property type="match status" value="1"/>
</dbReference>
<dbReference type="Pfam" id="PF13374">
    <property type="entry name" value="TPR_10"/>
    <property type="match status" value="1"/>
</dbReference>
<dbReference type="PANTHER" id="PTHR46082:SF6">
    <property type="entry name" value="AAA+ ATPASE DOMAIN-CONTAINING PROTEIN-RELATED"/>
    <property type="match status" value="1"/>
</dbReference>
<dbReference type="InterPro" id="IPR053137">
    <property type="entry name" value="NLR-like"/>
</dbReference>
<dbReference type="Pfam" id="PF13424">
    <property type="entry name" value="TPR_12"/>
    <property type="match status" value="5"/>
</dbReference>
<dbReference type="SMART" id="SM00028">
    <property type="entry name" value="TPR"/>
    <property type="match status" value="9"/>
</dbReference>
<keyword evidence="1" id="KW-0802">TPR repeat</keyword>
<evidence type="ECO:0000313" key="3">
    <source>
        <dbReference type="EMBL" id="CAG7995160.1"/>
    </source>
</evidence>
<feature type="region of interest" description="Disordered" evidence="2">
    <location>
        <begin position="389"/>
        <end position="467"/>
    </location>
</feature>
<evidence type="ECO:0000256" key="2">
    <source>
        <dbReference type="SAM" id="MobiDB-lite"/>
    </source>
</evidence>
<dbReference type="Gene3D" id="3.40.50.300">
    <property type="entry name" value="P-loop containing nucleotide triphosphate hydrolases"/>
    <property type="match status" value="1"/>
</dbReference>
<keyword evidence="4" id="KW-1185">Reference proteome</keyword>
<dbReference type="InterPro" id="IPR019734">
    <property type="entry name" value="TPR_rpt"/>
</dbReference>
<name>A0A9W4MLL4_PENOL</name>
<evidence type="ECO:0000256" key="1">
    <source>
        <dbReference type="PROSITE-ProRule" id="PRU00339"/>
    </source>
</evidence>
<dbReference type="AlphaFoldDB" id="A0A9W4MLL4"/>
<organism evidence="3 4">
    <name type="scientific">Penicillium olsonii</name>
    <dbReference type="NCBI Taxonomy" id="99116"/>
    <lineage>
        <taxon>Eukaryota</taxon>
        <taxon>Fungi</taxon>
        <taxon>Dikarya</taxon>
        <taxon>Ascomycota</taxon>
        <taxon>Pezizomycotina</taxon>
        <taxon>Eurotiomycetes</taxon>
        <taxon>Eurotiomycetidae</taxon>
        <taxon>Eurotiales</taxon>
        <taxon>Aspergillaceae</taxon>
        <taxon>Penicillium</taxon>
    </lineage>
</organism>
<feature type="repeat" description="TPR" evidence="1">
    <location>
        <begin position="986"/>
        <end position="1019"/>
    </location>
</feature>
<dbReference type="InterPro" id="IPR027417">
    <property type="entry name" value="P-loop_NTPase"/>
</dbReference>
<dbReference type="Gene3D" id="1.25.40.10">
    <property type="entry name" value="Tetratricopeptide repeat domain"/>
    <property type="match status" value="4"/>
</dbReference>
<dbReference type="InterPro" id="IPR011990">
    <property type="entry name" value="TPR-like_helical_dom_sf"/>
</dbReference>
<dbReference type="PROSITE" id="PS50005">
    <property type="entry name" value="TPR"/>
    <property type="match status" value="2"/>
</dbReference>
<dbReference type="SUPFAM" id="SSF52540">
    <property type="entry name" value="P-loop containing nucleoside triphosphate hydrolases"/>
    <property type="match status" value="1"/>
</dbReference>
<dbReference type="EMBL" id="CAJVOS010000011">
    <property type="protein sequence ID" value="CAG7995160.1"/>
    <property type="molecule type" value="Genomic_DNA"/>
</dbReference>
<feature type="compositionally biased region" description="Basic and acidic residues" evidence="2">
    <location>
        <begin position="428"/>
        <end position="440"/>
    </location>
</feature>
<dbReference type="PANTHER" id="PTHR46082">
    <property type="entry name" value="ATP/GTP-BINDING PROTEIN-RELATED"/>
    <property type="match status" value="1"/>
</dbReference>